<dbReference type="EMBL" id="FNJW01000008">
    <property type="protein sequence ID" value="SDQ51922.1"/>
    <property type="molecule type" value="Genomic_DNA"/>
</dbReference>
<dbReference type="CDD" id="cd02165">
    <property type="entry name" value="NMNAT"/>
    <property type="match status" value="1"/>
</dbReference>
<dbReference type="GO" id="GO:0005524">
    <property type="term" value="F:ATP binding"/>
    <property type="evidence" value="ECO:0007669"/>
    <property type="project" value="UniProtKB-KW"/>
</dbReference>
<gene>
    <name evidence="10" type="primary">nadD</name>
    <name evidence="12" type="ORF">SAMN04487752_2610</name>
</gene>
<evidence type="ECO:0000313" key="13">
    <source>
        <dbReference type="Proteomes" id="UP000199481"/>
    </source>
</evidence>
<comment type="catalytic activity">
    <reaction evidence="9 10">
        <text>nicotinate beta-D-ribonucleotide + ATP + H(+) = deamido-NAD(+) + diphosphate</text>
        <dbReference type="Rhea" id="RHEA:22860"/>
        <dbReference type="ChEBI" id="CHEBI:15378"/>
        <dbReference type="ChEBI" id="CHEBI:30616"/>
        <dbReference type="ChEBI" id="CHEBI:33019"/>
        <dbReference type="ChEBI" id="CHEBI:57502"/>
        <dbReference type="ChEBI" id="CHEBI:58437"/>
        <dbReference type="EC" id="2.7.7.18"/>
    </reaction>
</comment>
<evidence type="ECO:0000256" key="5">
    <source>
        <dbReference type="ARBA" id="ARBA00022695"/>
    </source>
</evidence>
<dbReference type="InterPro" id="IPR005248">
    <property type="entry name" value="NadD/NMNAT"/>
</dbReference>
<dbReference type="NCBIfam" id="TIGR00125">
    <property type="entry name" value="cyt_tran_rel"/>
    <property type="match status" value="1"/>
</dbReference>
<comment type="pathway">
    <text evidence="2 10">Cofactor biosynthesis; NAD(+) biosynthesis; deamido-NAD(+) from nicotinate D-ribonucleotide: step 1/1.</text>
</comment>
<sequence length="217" mass="25115">MISLKRQSFSNSRTQLATEVDFDIQQKKRVGILGGTFNPPHIGHLIIADQVCHQLGLEKIYFMPSANPPHQDEKKAIEANHRLHMVELAIEGNQRFDVEKAEIERGGKSYTYDTIVKLKEEHPDTDYYFIIGGDMVEYLPKWYKIEKLAQLVEFVGVNRPGYNLLSPYPIIWVDVPSMDISSTSLRKSLEMNCPVNYLIPRKTLEYIWREGLYQNGR</sequence>
<keyword evidence="5 10" id="KW-0548">Nucleotidyltransferase</keyword>
<evidence type="ECO:0000256" key="1">
    <source>
        <dbReference type="ARBA" id="ARBA00002324"/>
    </source>
</evidence>
<dbReference type="FunFam" id="3.40.50.620:FF:000079">
    <property type="entry name" value="Probable nicotinate-nucleotide adenylyltransferase"/>
    <property type="match status" value="1"/>
</dbReference>
<dbReference type="PANTHER" id="PTHR39321">
    <property type="entry name" value="NICOTINATE-NUCLEOTIDE ADENYLYLTRANSFERASE-RELATED"/>
    <property type="match status" value="1"/>
</dbReference>
<proteinExistence type="inferred from homology"/>
<keyword evidence="4 10" id="KW-0808">Transferase</keyword>
<protein>
    <recommendedName>
        <fullName evidence="10">Probable nicotinate-nucleotide adenylyltransferase</fullName>
        <ecNumber evidence="10">2.7.7.18</ecNumber>
    </recommendedName>
    <alternativeName>
        <fullName evidence="10">Deamido-NAD(+) diphosphorylase</fullName>
    </alternativeName>
    <alternativeName>
        <fullName evidence="10">Deamido-NAD(+) pyrophosphorylase</fullName>
    </alternativeName>
    <alternativeName>
        <fullName evidence="10">Nicotinate mononucleotide adenylyltransferase</fullName>
        <shortName evidence="10">NaMN adenylyltransferase</shortName>
    </alternativeName>
</protein>
<dbReference type="InterPro" id="IPR004821">
    <property type="entry name" value="Cyt_trans-like"/>
</dbReference>
<evidence type="ECO:0000259" key="11">
    <source>
        <dbReference type="Pfam" id="PF01467"/>
    </source>
</evidence>
<dbReference type="NCBIfam" id="NF000840">
    <property type="entry name" value="PRK00071.1-3"/>
    <property type="match status" value="1"/>
</dbReference>
<evidence type="ECO:0000256" key="6">
    <source>
        <dbReference type="ARBA" id="ARBA00022741"/>
    </source>
</evidence>
<dbReference type="NCBIfam" id="TIGR00482">
    <property type="entry name" value="nicotinate (nicotinamide) nucleotide adenylyltransferase"/>
    <property type="match status" value="1"/>
</dbReference>
<evidence type="ECO:0000256" key="2">
    <source>
        <dbReference type="ARBA" id="ARBA00005019"/>
    </source>
</evidence>
<dbReference type="Proteomes" id="UP000199481">
    <property type="component" value="Unassembled WGS sequence"/>
</dbReference>
<dbReference type="PANTHER" id="PTHR39321:SF3">
    <property type="entry name" value="PHOSPHOPANTETHEINE ADENYLYLTRANSFERASE"/>
    <property type="match status" value="1"/>
</dbReference>
<evidence type="ECO:0000256" key="9">
    <source>
        <dbReference type="ARBA" id="ARBA00048721"/>
    </source>
</evidence>
<dbReference type="Pfam" id="PF01467">
    <property type="entry name" value="CTP_transf_like"/>
    <property type="match status" value="1"/>
</dbReference>
<name>A0A1H1BIY5_9LACT</name>
<evidence type="ECO:0000256" key="7">
    <source>
        <dbReference type="ARBA" id="ARBA00022840"/>
    </source>
</evidence>
<evidence type="ECO:0000256" key="3">
    <source>
        <dbReference type="ARBA" id="ARBA00022642"/>
    </source>
</evidence>
<comment type="function">
    <text evidence="1 10">Catalyzes the reversible adenylation of nicotinate mononucleotide (NaMN) to nicotinic acid adenine dinucleotide (NaAD).</text>
</comment>
<dbReference type="UniPathway" id="UPA00253">
    <property type="reaction ID" value="UER00332"/>
</dbReference>
<reference evidence="13" key="1">
    <citation type="submission" date="2016-10" db="EMBL/GenBank/DDBJ databases">
        <authorList>
            <person name="Varghese N."/>
            <person name="Submissions S."/>
        </authorList>
    </citation>
    <scope>NUCLEOTIDE SEQUENCE [LARGE SCALE GENOMIC DNA]</scope>
    <source>
        <strain evidence="13">MPL-11</strain>
    </source>
</reference>
<dbReference type="SUPFAM" id="SSF52374">
    <property type="entry name" value="Nucleotidylyl transferase"/>
    <property type="match status" value="1"/>
</dbReference>
<organism evidence="12 13">
    <name type="scientific">Carnobacterium viridans</name>
    <dbReference type="NCBI Taxonomy" id="174587"/>
    <lineage>
        <taxon>Bacteria</taxon>
        <taxon>Bacillati</taxon>
        <taxon>Bacillota</taxon>
        <taxon>Bacilli</taxon>
        <taxon>Lactobacillales</taxon>
        <taxon>Carnobacteriaceae</taxon>
        <taxon>Carnobacterium</taxon>
    </lineage>
</organism>
<dbReference type="NCBIfam" id="NF000841">
    <property type="entry name" value="PRK00071.1-4"/>
    <property type="match status" value="1"/>
</dbReference>
<dbReference type="InterPro" id="IPR014729">
    <property type="entry name" value="Rossmann-like_a/b/a_fold"/>
</dbReference>
<feature type="domain" description="Cytidyltransferase-like" evidence="11">
    <location>
        <begin position="32"/>
        <end position="187"/>
    </location>
</feature>
<keyword evidence="3 10" id="KW-0662">Pyridine nucleotide biosynthesis</keyword>
<keyword evidence="7 10" id="KW-0067">ATP-binding</keyword>
<keyword evidence="6 10" id="KW-0547">Nucleotide-binding</keyword>
<evidence type="ECO:0000256" key="8">
    <source>
        <dbReference type="ARBA" id="ARBA00023027"/>
    </source>
</evidence>
<dbReference type="HAMAP" id="MF_00244">
    <property type="entry name" value="NaMN_adenylyltr"/>
    <property type="match status" value="1"/>
</dbReference>
<dbReference type="EC" id="2.7.7.18" evidence="10"/>
<evidence type="ECO:0000313" key="12">
    <source>
        <dbReference type="EMBL" id="SDQ51922.1"/>
    </source>
</evidence>
<dbReference type="GO" id="GO:0004515">
    <property type="term" value="F:nicotinate-nucleotide adenylyltransferase activity"/>
    <property type="evidence" value="ECO:0007669"/>
    <property type="project" value="UniProtKB-UniRule"/>
</dbReference>
<comment type="similarity">
    <text evidence="10">Belongs to the NadD family.</text>
</comment>
<dbReference type="GO" id="GO:0009435">
    <property type="term" value="P:NAD+ biosynthetic process"/>
    <property type="evidence" value="ECO:0007669"/>
    <property type="project" value="UniProtKB-UniRule"/>
</dbReference>
<evidence type="ECO:0000256" key="4">
    <source>
        <dbReference type="ARBA" id="ARBA00022679"/>
    </source>
</evidence>
<keyword evidence="13" id="KW-1185">Reference proteome</keyword>
<dbReference type="Gene3D" id="3.40.50.620">
    <property type="entry name" value="HUPs"/>
    <property type="match status" value="1"/>
</dbReference>
<evidence type="ECO:0000256" key="10">
    <source>
        <dbReference type="HAMAP-Rule" id="MF_00244"/>
    </source>
</evidence>
<keyword evidence="8 10" id="KW-0520">NAD</keyword>
<accession>A0A1H1BIY5</accession>
<dbReference type="AlphaFoldDB" id="A0A1H1BIY5"/>